<sequence>MATYYSAFFSSGLLANSNDPFARPSTPETATPRSNATNLSEDTTPTATSSSSTYTLSSIVETAPSPAPVLRRRRSSITLGASPVSSIKARSSANTAQKLHTLMSASSGQGSMRLRARAGSVHDLMGRLRSGSIGTALRPRRQLRKTLPAPPPPTVPLPALPPCPPMLTLNIPSSTGFSSSQPPSTPRRPLTHRSRTTDNLLIPIETPPMSRSSPRSGAEDFSMTSPNVGFPTGGRDYPSPIETPDEKNITGYFFSADRDTQMKEN</sequence>
<feature type="compositionally biased region" description="Basic and acidic residues" evidence="1">
    <location>
        <begin position="256"/>
        <end position="265"/>
    </location>
</feature>
<feature type="compositionally biased region" description="Polar residues" evidence="1">
    <location>
        <begin position="26"/>
        <end position="42"/>
    </location>
</feature>
<dbReference type="Proteomes" id="UP001497453">
    <property type="component" value="Chromosome 8"/>
</dbReference>
<reference evidence="3" key="1">
    <citation type="submission" date="2024-04" db="EMBL/GenBank/DDBJ databases">
        <authorList>
            <person name="Shaw F."/>
            <person name="Minotto A."/>
        </authorList>
    </citation>
    <scope>NUCLEOTIDE SEQUENCE [LARGE SCALE GENOMIC DNA]</scope>
</reference>
<proteinExistence type="predicted"/>
<feature type="region of interest" description="Disordered" evidence="1">
    <location>
        <begin position="134"/>
        <end position="265"/>
    </location>
</feature>
<evidence type="ECO:0000256" key="1">
    <source>
        <dbReference type="SAM" id="MobiDB-lite"/>
    </source>
</evidence>
<feature type="compositionally biased region" description="Low complexity" evidence="1">
    <location>
        <begin position="166"/>
        <end position="182"/>
    </location>
</feature>
<protein>
    <submittedName>
        <fullName evidence="2">Uncharacterized protein</fullName>
    </submittedName>
</protein>
<keyword evidence="3" id="KW-1185">Reference proteome</keyword>
<feature type="region of interest" description="Disordered" evidence="1">
    <location>
        <begin position="17"/>
        <end position="71"/>
    </location>
</feature>
<name>A0ABP1E1G3_9APHY</name>
<feature type="compositionally biased region" description="Low complexity" evidence="1">
    <location>
        <begin position="43"/>
        <end position="58"/>
    </location>
</feature>
<organism evidence="2 3">
    <name type="scientific">Somion occarium</name>
    <dbReference type="NCBI Taxonomy" id="3059160"/>
    <lineage>
        <taxon>Eukaryota</taxon>
        <taxon>Fungi</taxon>
        <taxon>Dikarya</taxon>
        <taxon>Basidiomycota</taxon>
        <taxon>Agaricomycotina</taxon>
        <taxon>Agaricomycetes</taxon>
        <taxon>Polyporales</taxon>
        <taxon>Cerrenaceae</taxon>
        <taxon>Somion</taxon>
    </lineage>
</organism>
<gene>
    <name evidence="2" type="ORF">GFSPODELE1_LOCUS9536</name>
</gene>
<evidence type="ECO:0000313" key="2">
    <source>
        <dbReference type="EMBL" id="CAL1713900.1"/>
    </source>
</evidence>
<evidence type="ECO:0000313" key="3">
    <source>
        <dbReference type="Proteomes" id="UP001497453"/>
    </source>
</evidence>
<dbReference type="EMBL" id="OZ037951">
    <property type="protein sequence ID" value="CAL1713900.1"/>
    <property type="molecule type" value="Genomic_DNA"/>
</dbReference>
<feature type="compositionally biased region" description="Pro residues" evidence="1">
    <location>
        <begin position="148"/>
        <end position="165"/>
    </location>
</feature>
<accession>A0ABP1E1G3</accession>